<proteinExistence type="predicted"/>
<sequence>MPAPIIAAYDPLLEDHAPIELALAAAELTGADVIIAAVATKPYVGGWADLYAVDAAAEQAIEPALSQMRDALAVTTRIISDASVPRALHAFARDEAASMIV</sequence>
<dbReference type="RefSeq" id="WP_270046759.1">
    <property type="nucleotide sequence ID" value="NZ_JAPDOD010000137.1"/>
</dbReference>
<evidence type="ECO:0000313" key="1">
    <source>
        <dbReference type="EMBL" id="MDA0167437.1"/>
    </source>
</evidence>
<dbReference type="Proteomes" id="UP001149140">
    <property type="component" value="Unassembled WGS sequence"/>
</dbReference>
<dbReference type="EMBL" id="JAPDOD010000137">
    <property type="protein sequence ID" value="MDA0167437.1"/>
    <property type="molecule type" value="Genomic_DNA"/>
</dbReference>
<evidence type="ECO:0000313" key="2">
    <source>
        <dbReference type="Proteomes" id="UP001149140"/>
    </source>
</evidence>
<gene>
    <name evidence="1" type="ORF">OM076_44675</name>
</gene>
<protein>
    <recommendedName>
        <fullName evidence="3">Universal stress protein</fullName>
    </recommendedName>
</protein>
<accession>A0A9X3N6H2</accession>
<name>A0A9X3N6H2_9ACTN</name>
<dbReference type="AlphaFoldDB" id="A0A9X3N6H2"/>
<reference evidence="1" key="1">
    <citation type="submission" date="2022-10" db="EMBL/GenBank/DDBJ databases">
        <title>The WGS of Solirubrobacter ginsenosidimutans DSM 21036.</title>
        <authorList>
            <person name="Jiang Z."/>
        </authorList>
    </citation>
    <scope>NUCLEOTIDE SEQUENCE</scope>
    <source>
        <strain evidence="1">DSM 21036</strain>
    </source>
</reference>
<evidence type="ECO:0008006" key="3">
    <source>
        <dbReference type="Google" id="ProtNLM"/>
    </source>
</evidence>
<feature type="non-terminal residue" evidence="1">
    <location>
        <position position="101"/>
    </location>
</feature>
<dbReference type="Gene3D" id="3.40.50.12370">
    <property type="match status" value="1"/>
</dbReference>
<dbReference type="SUPFAM" id="SSF52402">
    <property type="entry name" value="Adenine nucleotide alpha hydrolases-like"/>
    <property type="match status" value="1"/>
</dbReference>
<comment type="caution">
    <text evidence="1">The sequence shown here is derived from an EMBL/GenBank/DDBJ whole genome shotgun (WGS) entry which is preliminary data.</text>
</comment>
<organism evidence="1 2">
    <name type="scientific">Solirubrobacter ginsenosidimutans</name>
    <dbReference type="NCBI Taxonomy" id="490573"/>
    <lineage>
        <taxon>Bacteria</taxon>
        <taxon>Bacillati</taxon>
        <taxon>Actinomycetota</taxon>
        <taxon>Thermoleophilia</taxon>
        <taxon>Solirubrobacterales</taxon>
        <taxon>Solirubrobacteraceae</taxon>
        <taxon>Solirubrobacter</taxon>
    </lineage>
</organism>
<keyword evidence="2" id="KW-1185">Reference proteome</keyword>